<keyword evidence="11" id="KW-1185">Reference proteome</keyword>
<dbReference type="InterPro" id="IPR032689">
    <property type="entry name" value="TraG-D_C"/>
</dbReference>
<feature type="transmembrane region" description="Helical" evidence="8">
    <location>
        <begin position="20"/>
        <end position="42"/>
    </location>
</feature>
<dbReference type="Pfam" id="PF12696">
    <property type="entry name" value="TraG-D_C"/>
    <property type="match status" value="1"/>
</dbReference>
<dbReference type="EMBL" id="JYIZ01000057">
    <property type="protein sequence ID" value="KJL37565.1"/>
    <property type="molecule type" value="Genomic_DNA"/>
</dbReference>
<evidence type="ECO:0000256" key="8">
    <source>
        <dbReference type="SAM" id="Phobius"/>
    </source>
</evidence>
<feature type="compositionally biased region" description="Basic and acidic residues" evidence="7">
    <location>
        <begin position="576"/>
        <end position="587"/>
    </location>
</feature>
<reference evidence="10 11" key="1">
    <citation type="submission" date="2015-02" db="EMBL/GenBank/DDBJ databases">
        <title>Draft genome sequences of ten Microbacterium spp. with emphasis on heavy metal contaminated environments.</title>
        <authorList>
            <person name="Corretto E."/>
        </authorList>
    </citation>
    <scope>NUCLEOTIDE SEQUENCE [LARGE SCALE GENOMIC DNA]</scope>
    <source>
        <strain evidence="10 11">DSM 12510</strain>
    </source>
</reference>
<accession>A0A0M2H0M4</accession>
<evidence type="ECO:0000256" key="6">
    <source>
        <dbReference type="ARBA" id="ARBA00023136"/>
    </source>
</evidence>
<dbReference type="InterPro" id="IPR003688">
    <property type="entry name" value="TraG/VirD4"/>
</dbReference>
<dbReference type="PANTHER" id="PTHR37937:SF1">
    <property type="entry name" value="CONJUGATIVE TRANSFER: DNA TRANSPORT"/>
    <property type="match status" value="1"/>
</dbReference>
<dbReference type="InterPro" id="IPR027417">
    <property type="entry name" value="P-loop_NTPase"/>
</dbReference>
<evidence type="ECO:0000256" key="3">
    <source>
        <dbReference type="ARBA" id="ARBA00022475"/>
    </source>
</evidence>
<dbReference type="SUPFAM" id="SSF52540">
    <property type="entry name" value="P-loop containing nucleoside triphosphate hydrolases"/>
    <property type="match status" value="1"/>
</dbReference>
<comment type="caution">
    <text evidence="10">The sequence shown here is derived from an EMBL/GenBank/DDBJ whole genome shotgun (WGS) entry which is preliminary data.</text>
</comment>
<evidence type="ECO:0000256" key="4">
    <source>
        <dbReference type="ARBA" id="ARBA00022692"/>
    </source>
</evidence>
<evidence type="ECO:0000256" key="7">
    <source>
        <dbReference type="SAM" id="MobiDB-lite"/>
    </source>
</evidence>
<dbReference type="Pfam" id="PF02534">
    <property type="entry name" value="T4SS-DNA_transf"/>
    <property type="match status" value="1"/>
</dbReference>
<gene>
    <name evidence="10" type="ORF">RS81_03322</name>
</gene>
<dbReference type="InterPro" id="IPR051539">
    <property type="entry name" value="T4SS-coupling_protein"/>
</dbReference>
<evidence type="ECO:0000256" key="1">
    <source>
        <dbReference type="ARBA" id="ARBA00004651"/>
    </source>
</evidence>
<dbReference type="STRING" id="92835.RS81_03322"/>
<name>A0A0M2H0M4_9MICO</name>
<evidence type="ECO:0000259" key="9">
    <source>
        <dbReference type="Pfam" id="PF12696"/>
    </source>
</evidence>
<organism evidence="10 11">
    <name type="scientific">Microbacterium terrae</name>
    <dbReference type="NCBI Taxonomy" id="69369"/>
    <lineage>
        <taxon>Bacteria</taxon>
        <taxon>Bacillati</taxon>
        <taxon>Actinomycetota</taxon>
        <taxon>Actinomycetes</taxon>
        <taxon>Micrococcales</taxon>
        <taxon>Microbacteriaceae</taxon>
        <taxon>Microbacterium</taxon>
    </lineage>
</organism>
<comment type="similarity">
    <text evidence="2">Belongs to the VirD4/TraG family.</text>
</comment>
<dbReference type="Proteomes" id="UP000033956">
    <property type="component" value="Unassembled WGS sequence"/>
</dbReference>
<keyword evidence="6 8" id="KW-0472">Membrane</keyword>
<evidence type="ECO:0000313" key="10">
    <source>
        <dbReference type="EMBL" id="KJL37565.1"/>
    </source>
</evidence>
<sequence>MSSPHSPRPMGDELTNLGLIILVVGVVVLLILRGAASVAAWITGAPPPTGAIESGFGILTSPGTPGAIVGSPTLSTVAYWICACLLLGGASAIGAGIWFAIRHIGGRTDAAVERTPGIATRADVVAFASRKALLRRARHLRPSLERPKAIDAGYLLGHAHSTPVWASVEDSVLVIGPPRSGKGLHVVINAILDAPGAVVTTSTRPDNLTATMQARSRVGPVAVFDPQELAGGLAAGLRWSTIRGCDDPLTAMIRAAGLASGTGLGAGGVESGGFWEAKTRTALQTLLHAAAIGNRSPSDLFRWTLDPSEAADAVAILVNDARAATGWADSLRAMLDSDPRTRDSIWQGVSLALGALADPRVLRAVSPPEGEEFDPEAFLRGNGTLYLLATGAGANNSAALVAAFVEDLVECARRMAARSPGARLDPPLLLALDEIGNLAPLPSLPTLMAEGGGTGMTTMPVLQSLAQARAKWNDNGAGAIWDASIVKIILGGASNSRDLQDLSTLIGDRDEATDSTTVGDRGSRSSQRSVRRVAILPPDTIRRLPFGTGLVMLRSAPPIVTRLRPWTSRTDAAALRSDRAEVEERLRRGSPAAVDPGD</sequence>
<dbReference type="PATRIC" id="fig|92835.4.peg.3356"/>
<feature type="transmembrane region" description="Helical" evidence="8">
    <location>
        <begin position="77"/>
        <end position="101"/>
    </location>
</feature>
<keyword evidence="3" id="KW-1003">Cell membrane</keyword>
<keyword evidence="5 8" id="KW-1133">Transmembrane helix</keyword>
<dbReference type="PANTHER" id="PTHR37937">
    <property type="entry name" value="CONJUGATIVE TRANSFER: DNA TRANSPORT"/>
    <property type="match status" value="1"/>
</dbReference>
<dbReference type="Gene3D" id="3.40.50.300">
    <property type="entry name" value="P-loop containing nucleotide triphosphate hydrolases"/>
    <property type="match status" value="1"/>
</dbReference>
<evidence type="ECO:0000256" key="5">
    <source>
        <dbReference type="ARBA" id="ARBA00022989"/>
    </source>
</evidence>
<evidence type="ECO:0000313" key="11">
    <source>
        <dbReference type="Proteomes" id="UP000033956"/>
    </source>
</evidence>
<dbReference type="AlphaFoldDB" id="A0A0M2H0M4"/>
<feature type="domain" description="TraD/TraG TraM recognition site" evidence="9">
    <location>
        <begin position="427"/>
        <end position="545"/>
    </location>
</feature>
<protein>
    <submittedName>
        <fullName evidence="10">TraM recognition site of TraD and TraG</fullName>
    </submittedName>
</protein>
<dbReference type="GO" id="GO:0005886">
    <property type="term" value="C:plasma membrane"/>
    <property type="evidence" value="ECO:0007669"/>
    <property type="project" value="UniProtKB-SubCell"/>
</dbReference>
<dbReference type="CDD" id="cd01127">
    <property type="entry name" value="TrwB_TraG_TraD_VirD4"/>
    <property type="match status" value="1"/>
</dbReference>
<evidence type="ECO:0000256" key="2">
    <source>
        <dbReference type="ARBA" id="ARBA00008806"/>
    </source>
</evidence>
<feature type="region of interest" description="Disordered" evidence="7">
    <location>
        <begin position="574"/>
        <end position="598"/>
    </location>
</feature>
<proteinExistence type="inferred from homology"/>
<dbReference type="OrthoDB" id="226701at2"/>
<keyword evidence="4 8" id="KW-0812">Transmembrane</keyword>
<comment type="subcellular location">
    <subcellularLocation>
        <location evidence="1">Cell membrane</location>
        <topology evidence="1">Multi-pass membrane protein</topology>
    </subcellularLocation>
</comment>